<name>A0A250DBU9_9BURK</name>
<proteinExistence type="inferred from homology"/>
<evidence type="ECO:0000256" key="1">
    <source>
        <dbReference type="ARBA" id="ARBA00004533"/>
    </source>
</evidence>
<comment type="function">
    <text evidence="10">Proposed to synthesize NOD factor fatty acyl chain. Involved in the synthesis of a highly unsaturated fatty acid moiety, which forms part of a lipo-oligosaccharide that is responsible for host specificity.</text>
</comment>
<dbReference type="InterPro" id="IPR014030">
    <property type="entry name" value="Ketoacyl_synth_N"/>
</dbReference>
<evidence type="ECO:0000256" key="13">
    <source>
        <dbReference type="RuleBase" id="RU003694"/>
    </source>
</evidence>
<dbReference type="PANTHER" id="PTHR11712:SF352">
    <property type="entry name" value="3-OXOACYL-[ACYL-CARRIER-PROTEIN] SYNTHASE"/>
    <property type="match status" value="1"/>
</dbReference>
<sequence length="430" mass="43384">MSSGAAHAVLAATATAHTAAAPVHVSGLGFITPLGRSIEAFDDALFAGRSAVRAQTLEIPGMDPMAIAAATCDFDASSVRSASRLPLDRGTAMALAAAQDAATDAGLDLDTLDRDRLGIFWGSGLAGAGTFDATTRALYGEQRRMRPTTVLTVMPNAAVAELALHFGARGAALAYACACASSAVAIGEAMRAIRGGWIDIAIVGGHDAMLTPGVMASWHAMRVMAPPPADAPATACRPFSGDRAGFAIGEGAAALVLESEAHARARGAGAQPFVLSGYASNCDGTHITNPDPAGQVRAMRAALRDAGLVPSDIGHINAHGTATSAGDAAEAASIGELFGDAAPVSATKAIHGHVLGGGGAIELVAALRALARETLPPIAHLHTPDAAFGNVDFVRGAAREARGLRHVLSNSFAFGGTNAVIVASRRVSED</sequence>
<dbReference type="InterPro" id="IPR016039">
    <property type="entry name" value="Thiolase-like"/>
</dbReference>
<evidence type="ECO:0000256" key="8">
    <source>
        <dbReference type="ARBA" id="ARBA00022989"/>
    </source>
</evidence>
<comment type="subcellular location">
    <subcellularLocation>
        <location evidence="1">Cell inner membrane</location>
    </subcellularLocation>
</comment>
<evidence type="ECO:0000259" key="14">
    <source>
        <dbReference type="PROSITE" id="PS52004"/>
    </source>
</evidence>
<keyword evidence="6 13" id="KW-0808">Transferase</keyword>
<evidence type="ECO:0000256" key="2">
    <source>
        <dbReference type="ARBA" id="ARBA00008467"/>
    </source>
</evidence>
<dbReference type="KEGG" id="vbo:CKY39_00160"/>
<evidence type="ECO:0000256" key="9">
    <source>
        <dbReference type="ARBA" id="ARBA00023136"/>
    </source>
</evidence>
<dbReference type="PROSITE" id="PS52004">
    <property type="entry name" value="KS3_2"/>
    <property type="match status" value="1"/>
</dbReference>
<dbReference type="Proteomes" id="UP000217154">
    <property type="component" value="Chromosome"/>
</dbReference>
<keyword evidence="8" id="KW-1133">Transmembrane helix</keyword>
<evidence type="ECO:0000256" key="3">
    <source>
        <dbReference type="ARBA" id="ARBA00022458"/>
    </source>
</evidence>
<reference evidence="15 16" key="1">
    <citation type="submission" date="2017-09" db="EMBL/GenBank/DDBJ databases">
        <title>The diverse metabolic capabilities of V. boronicumulans make it an excellent choice for continued studies on novel biodegradation.</title>
        <authorList>
            <person name="Sun S."/>
        </authorList>
    </citation>
    <scope>NUCLEOTIDE SEQUENCE [LARGE SCALE GENOMIC DNA]</scope>
    <source>
        <strain evidence="15 16">J1</strain>
    </source>
</reference>
<evidence type="ECO:0000256" key="7">
    <source>
        <dbReference type="ARBA" id="ARBA00022692"/>
    </source>
</evidence>
<dbReference type="Gene3D" id="3.40.47.10">
    <property type="match status" value="1"/>
</dbReference>
<evidence type="ECO:0000256" key="4">
    <source>
        <dbReference type="ARBA" id="ARBA00022475"/>
    </source>
</evidence>
<dbReference type="SUPFAM" id="SSF53901">
    <property type="entry name" value="Thiolase-like"/>
    <property type="match status" value="2"/>
</dbReference>
<dbReference type="InterPro" id="IPR000794">
    <property type="entry name" value="Beta-ketoacyl_synthase"/>
</dbReference>
<keyword evidence="5" id="KW-0997">Cell inner membrane</keyword>
<gene>
    <name evidence="15" type="ORF">CKY39_00160</name>
</gene>
<dbReference type="RefSeq" id="WP_095743032.1">
    <property type="nucleotide sequence ID" value="NZ_CP023284.1"/>
</dbReference>
<evidence type="ECO:0000256" key="10">
    <source>
        <dbReference type="ARBA" id="ARBA00037576"/>
    </source>
</evidence>
<evidence type="ECO:0000256" key="6">
    <source>
        <dbReference type="ARBA" id="ARBA00022679"/>
    </source>
</evidence>
<dbReference type="InterPro" id="IPR020841">
    <property type="entry name" value="PKS_Beta-ketoAc_synthase_dom"/>
</dbReference>
<dbReference type="GO" id="GO:0005886">
    <property type="term" value="C:plasma membrane"/>
    <property type="evidence" value="ECO:0007669"/>
    <property type="project" value="UniProtKB-SubCell"/>
</dbReference>
<dbReference type="EMBL" id="CP023284">
    <property type="protein sequence ID" value="ATA51816.1"/>
    <property type="molecule type" value="Genomic_DNA"/>
</dbReference>
<dbReference type="SMART" id="SM00825">
    <property type="entry name" value="PKS_KS"/>
    <property type="match status" value="1"/>
</dbReference>
<evidence type="ECO:0000256" key="11">
    <source>
        <dbReference type="ARBA" id="ARBA00039445"/>
    </source>
</evidence>
<dbReference type="GO" id="GO:0006633">
    <property type="term" value="P:fatty acid biosynthetic process"/>
    <property type="evidence" value="ECO:0007669"/>
    <property type="project" value="TreeGrafter"/>
</dbReference>
<feature type="domain" description="Ketosynthase family 3 (KS3)" evidence="14">
    <location>
        <begin position="20"/>
        <end position="425"/>
    </location>
</feature>
<dbReference type="AlphaFoldDB" id="A0A250DBU9"/>
<dbReference type="Pfam" id="PF00109">
    <property type="entry name" value="ketoacyl-synt"/>
    <property type="match status" value="1"/>
</dbReference>
<keyword evidence="4" id="KW-1003">Cell membrane</keyword>
<keyword evidence="7" id="KW-0812">Transmembrane</keyword>
<comment type="similarity">
    <text evidence="2 13">Belongs to the thiolase-like superfamily. Beta-ketoacyl-ACP synthases family.</text>
</comment>
<evidence type="ECO:0000313" key="16">
    <source>
        <dbReference type="Proteomes" id="UP000217154"/>
    </source>
</evidence>
<dbReference type="Pfam" id="PF02801">
    <property type="entry name" value="Ketoacyl-synt_C"/>
    <property type="match status" value="1"/>
</dbReference>
<protein>
    <recommendedName>
        <fullName evidence="11">Nodulation protein E</fullName>
    </recommendedName>
    <alternativeName>
        <fullName evidence="12">Host-specificity of nodulation protein B</fullName>
    </alternativeName>
</protein>
<evidence type="ECO:0000256" key="12">
    <source>
        <dbReference type="ARBA" id="ARBA00041756"/>
    </source>
</evidence>
<keyword evidence="9" id="KW-0472">Membrane</keyword>
<dbReference type="CDD" id="cd00834">
    <property type="entry name" value="KAS_I_II"/>
    <property type="match status" value="1"/>
</dbReference>
<dbReference type="InterPro" id="IPR014031">
    <property type="entry name" value="Ketoacyl_synth_C"/>
</dbReference>
<dbReference type="PANTHER" id="PTHR11712">
    <property type="entry name" value="POLYKETIDE SYNTHASE-RELATED"/>
    <property type="match status" value="1"/>
</dbReference>
<dbReference type="GO" id="GO:0004315">
    <property type="term" value="F:3-oxoacyl-[acyl-carrier-protein] synthase activity"/>
    <property type="evidence" value="ECO:0007669"/>
    <property type="project" value="TreeGrafter"/>
</dbReference>
<evidence type="ECO:0000256" key="5">
    <source>
        <dbReference type="ARBA" id="ARBA00022519"/>
    </source>
</evidence>
<evidence type="ECO:0000313" key="15">
    <source>
        <dbReference type="EMBL" id="ATA51816.1"/>
    </source>
</evidence>
<keyword evidence="3" id="KW-0536">Nodulation</keyword>
<organism evidence="15 16">
    <name type="scientific">Variovorax boronicumulans</name>
    <dbReference type="NCBI Taxonomy" id="436515"/>
    <lineage>
        <taxon>Bacteria</taxon>
        <taxon>Pseudomonadati</taxon>
        <taxon>Pseudomonadota</taxon>
        <taxon>Betaproteobacteria</taxon>
        <taxon>Burkholderiales</taxon>
        <taxon>Comamonadaceae</taxon>
        <taxon>Variovorax</taxon>
    </lineage>
</organism>
<accession>A0A250DBU9</accession>